<gene>
    <name evidence="5" type="ORF">ACFSKK_02645</name>
</gene>
<evidence type="ECO:0000256" key="1">
    <source>
        <dbReference type="ARBA" id="ARBA00022491"/>
    </source>
</evidence>
<keyword evidence="1" id="KW-0678">Repressor</keyword>
<accession>A0ABW5BRM1</accession>
<dbReference type="Gene3D" id="1.10.357.10">
    <property type="entry name" value="Tetracycline Repressor, domain 2"/>
    <property type="match status" value="1"/>
</dbReference>
<protein>
    <submittedName>
        <fullName evidence="5">TetR/AcrR family transcriptional regulator</fullName>
    </submittedName>
</protein>
<organism evidence="5 6">
    <name type="scientific">Metabacillus endolithicus</name>
    <dbReference type="NCBI Taxonomy" id="1535204"/>
    <lineage>
        <taxon>Bacteria</taxon>
        <taxon>Bacillati</taxon>
        <taxon>Bacillota</taxon>
        <taxon>Bacilli</taxon>
        <taxon>Bacillales</taxon>
        <taxon>Bacillaceae</taxon>
        <taxon>Metabacillus</taxon>
    </lineage>
</organism>
<dbReference type="InterPro" id="IPR050624">
    <property type="entry name" value="HTH-type_Tx_Regulator"/>
</dbReference>
<evidence type="ECO:0000256" key="2">
    <source>
        <dbReference type="ARBA" id="ARBA00023125"/>
    </source>
</evidence>
<dbReference type="PROSITE" id="PS50977">
    <property type="entry name" value="HTH_TETR_2"/>
    <property type="match status" value="1"/>
</dbReference>
<feature type="DNA-binding region" description="H-T-H motif" evidence="3">
    <location>
        <begin position="26"/>
        <end position="45"/>
    </location>
</feature>
<evidence type="ECO:0000313" key="5">
    <source>
        <dbReference type="EMBL" id="MFD2212607.1"/>
    </source>
</evidence>
<dbReference type="PRINTS" id="PR00455">
    <property type="entry name" value="HTHTETR"/>
</dbReference>
<dbReference type="EMBL" id="JBHUIK010000001">
    <property type="protein sequence ID" value="MFD2212607.1"/>
    <property type="molecule type" value="Genomic_DNA"/>
</dbReference>
<reference evidence="6" key="1">
    <citation type="journal article" date="2019" name="Int. J. Syst. Evol. Microbiol.">
        <title>The Global Catalogue of Microorganisms (GCM) 10K type strain sequencing project: providing services to taxonomists for standard genome sequencing and annotation.</title>
        <authorList>
            <consortium name="The Broad Institute Genomics Platform"/>
            <consortium name="The Broad Institute Genome Sequencing Center for Infectious Disease"/>
            <person name="Wu L."/>
            <person name="Ma J."/>
        </authorList>
    </citation>
    <scope>NUCLEOTIDE SEQUENCE [LARGE SCALE GENOMIC DNA]</scope>
    <source>
        <strain evidence="6">CGMCC 1.15474</strain>
    </source>
</reference>
<dbReference type="Proteomes" id="UP001597318">
    <property type="component" value="Unassembled WGS sequence"/>
</dbReference>
<dbReference type="SUPFAM" id="SSF46689">
    <property type="entry name" value="Homeodomain-like"/>
    <property type="match status" value="1"/>
</dbReference>
<evidence type="ECO:0000313" key="6">
    <source>
        <dbReference type="Proteomes" id="UP001597318"/>
    </source>
</evidence>
<keyword evidence="2 3" id="KW-0238">DNA-binding</keyword>
<evidence type="ECO:0000256" key="3">
    <source>
        <dbReference type="PROSITE-ProRule" id="PRU00335"/>
    </source>
</evidence>
<keyword evidence="6" id="KW-1185">Reference proteome</keyword>
<feature type="domain" description="HTH tetR-type" evidence="4">
    <location>
        <begin position="3"/>
        <end position="63"/>
    </location>
</feature>
<dbReference type="InterPro" id="IPR009057">
    <property type="entry name" value="Homeodomain-like_sf"/>
</dbReference>
<dbReference type="InterPro" id="IPR001647">
    <property type="entry name" value="HTH_TetR"/>
</dbReference>
<dbReference type="Pfam" id="PF00440">
    <property type="entry name" value="TetR_N"/>
    <property type="match status" value="1"/>
</dbReference>
<name>A0ABW5BRM1_9BACI</name>
<evidence type="ECO:0000259" key="4">
    <source>
        <dbReference type="PROSITE" id="PS50977"/>
    </source>
</evidence>
<comment type="caution">
    <text evidence="5">The sequence shown here is derived from an EMBL/GenBank/DDBJ whole genome shotgun (WGS) entry which is preliminary data.</text>
</comment>
<proteinExistence type="predicted"/>
<dbReference type="RefSeq" id="WP_247342109.1">
    <property type="nucleotide sequence ID" value="NZ_CP095550.1"/>
</dbReference>
<dbReference type="PANTHER" id="PTHR43479">
    <property type="entry name" value="ACREF/ENVCD OPERON REPRESSOR-RELATED"/>
    <property type="match status" value="1"/>
</dbReference>
<sequence>MTKNTKDKIFETALDLFSQKGYSAVSIREITRTVGIKESSLYNHFKNKEQILESILTHFRTDFSKTMPPLEALDEILNNSTTDAFFKAGHRNFKTYMENVHAQKMWRVLQVEQFREPMARDIILNDFFQSTIDFLEIVFKKLIEMKRIKPVDPRLLAVEYQYPAFSLLAEYNILKFDGKDTTEVERRLDQHIDFFLEMVKVPQE</sequence>
<dbReference type="PANTHER" id="PTHR43479:SF11">
    <property type="entry name" value="ACREF_ENVCD OPERON REPRESSOR-RELATED"/>
    <property type="match status" value="1"/>
</dbReference>